<gene>
    <name evidence="2" type="ORF">FHR98_000193</name>
</gene>
<evidence type="ECO:0008006" key="4">
    <source>
        <dbReference type="Google" id="ProtNLM"/>
    </source>
</evidence>
<reference evidence="2 3" key="1">
    <citation type="submission" date="2020-08" db="EMBL/GenBank/DDBJ databases">
        <title>Genomic Encyclopedia of Type Strains, Phase III (KMG-III): the genomes of soil and plant-associated and newly described type strains.</title>
        <authorList>
            <person name="Whitman W."/>
        </authorList>
    </citation>
    <scope>NUCLEOTIDE SEQUENCE [LARGE SCALE GENOMIC DNA]</scope>
    <source>
        <strain evidence="2 3">CECT 8803</strain>
    </source>
</reference>
<protein>
    <recommendedName>
        <fullName evidence="4">DUF3576 domain-containing protein</fullName>
    </recommendedName>
</protein>
<dbReference type="Pfam" id="PF12100">
    <property type="entry name" value="DUF3576"/>
    <property type="match status" value="1"/>
</dbReference>
<feature type="signal peptide" evidence="1">
    <location>
        <begin position="1"/>
        <end position="27"/>
    </location>
</feature>
<feature type="chain" id="PRO_5032561486" description="DUF3576 domain-containing protein" evidence="1">
    <location>
        <begin position="28"/>
        <end position="180"/>
    </location>
</feature>
<organism evidence="2 3">
    <name type="scientific">Limibacillus halophilus</name>
    <dbReference type="NCBI Taxonomy" id="1579333"/>
    <lineage>
        <taxon>Bacteria</taxon>
        <taxon>Pseudomonadati</taxon>
        <taxon>Pseudomonadota</taxon>
        <taxon>Alphaproteobacteria</taxon>
        <taxon>Rhodospirillales</taxon>
        <taxon>Rhodovibrionaceae</taxon>
        <taxon>Limibacillus</taxon>
    </lineage>
</organism>
<evidence type="ECO:0000256" key="1">
    <source>
        <dbReference type="SAM" id="SignalP"/>
    </source>
</evidence>
<dbReference type="EMBL" id="JACHXA010000001">
    <property type="protein sequence ID" value="MBB3063928.1"/>
    <property type="molecule type" value="Genomic_DNA"/>
</dbReference>
<dbReference type="InterPro" id="IPR021959">
    <property type="entry name" value="DUF3576"/>
</dbReference>
<dbReference type="AlphaFoldDB" id="A0A839SP14"/>
<sequence length="180" mass="19638">MGQNRDSFFASRLVISTLLLAFLAACGGQNTEAVYPGKRQGSKPGYEEQESIFGQDGLVLFGGSDKETQLESGSGIAVNTFLWRASLDTVSFMPLASADPFGGVIITDWYQPSDSPGERFKVNVFILTRQLRADGLRASVFKQNLQNGVWTDAAVEKQTAVDLENAILTRARQLRIASIQ</sequence>
<evidence type="ECO:0000313" key="3">
    <source>
        <dbReference type="Proteomes" id="UP000581135"/>
    </source>
</evidence>
<keyword evidence="3" id="KW-1185">Reference proteome</keyword>
<dbReference type="RefSeq" id="WP_183414737.1">
    <property type="nucleotide sequence ID" value="NZ_JACHXA010000001.1"/>
</dbReference>
<accession>A0A839SP14</accession>
<dbReference type="Proteomes" id="UP000581135">
    <property type="component" value="Unassembled WGS sequence"/>
</dbReference>
<comment type="caution">
    <text evidence="2">The sequence shown here is derived from an EMBL/GenBank/DDBJ whole genome shotgun (WGS) entry which is preliminary data.</text>
</comment>
<keyword evidence="1" id="KW-0732">Signal</keyword>
<name>A0A839SP14_9PROT</name>
<evidence type="ECO:0000313" key="2">
    <source>
        <dbReference type="EMBL" id="MBB3063928.1"/>
    </source>
</evidence>
<dbReference type="PROSITE" id="PS51257">
    <property type="entry name" value="PROKAR_LIPOPROTEIN"/>
    <property type="match status" value="1"/>
</dbReference>
<proteinExistence type="predicted"/>